<keyword evidence="5" id="KW-1185">Reference proteome</keyword>
<keyword evidence="1" id="KW-0677">Repeat</keyword>
<dbReference type="AlphaFoldDB" id="A0A517P781"/>
<dbReference type="KEGG" id="acaf:CA12_13040"/>
<evidence type="ECO:0000256" key="2">
    <source>
        <dbReference type="SAM" id="MobiDB-lite"/>
    </source>
</evidence>
<name>A0A517P781_9PLAN</name>
<feature type="domain" description="Disease resistance R13L4/SHOC-2-like LRR" evidence="3">
    <location>
        <begin position="308"/>
        <end position="492"/>
    </location>
</feature>
<accession>A0A517P781</accession>
<dbReference type="SMART" id="SM00367">
    <property type="entry name" value="LRR_CC"/>
    <property type="match status" value="5"/>
</dbReference>
<dbReference type="EMBL" id="CP036265">
    <property type="protein sequence ID" value="QDT15222.1"/>
    <property type="molecule type" value="Genomic_DNA"/>
</dbReference>
<protein>
    <submittedName>
        <fullName evidence="4">Internalin-A</fullName>
    </submittedName>
</protein>
<sequence>MRRRAACARRGRCGRIARSGGRPYAAGPAPRFDRTPRPPVTTRPARSRSARPSVRGFVRRRVCWTAPALLAPALALGLATPGCEPEGADDSALVAERDAALAERDALKVRVATLEADGGGADLDPLLEALRNAGATVTEDGGVVTAVSMPATSSTNAAHLLPLLLMPELKTLTLGGPSFDDEAMAVVGKLTGLERLDISGTPVSNDGLAKLSGLTNLKVLRLKTVSVDDLTPLEGMTELRELDVRFSNVGDAAMDSVAKLPNLSALKLERSAVTDDGLQKLSAEQPLRVLDLDTGFSDPLPILAEKGYTDLRALELDRTDIYGAEGFAPLKQFKELRLLSLQEAYPYDEDLQPVLGELTNLESLNLRQTPVTNALMPTVGELTNLKTLNLAEVSAVTEPGLKELAPLTKMEDLDLWATGATDATMTEVIAGFENLTALSLQQTKVGDEGLKALADLKQLERLDLSETQVTDESVAVLKALPNLQSLTLKNTEITSEGVAELQEANPDLNIVK</sequence>
<dbReference type="SMART" id="SM00368">
    <property type="entry name" value="LRR_RI"/>
    <property type="match status" value="4"/>
</dbReference>
<dbReference type="InterPro" id="IPR006553">
    <property type="entry name" value="Leu-rich_rpt_Cys-con_subtyp"/>
</dbReference>
<reference evidence="4 5" key="1">
    <citation type="submission" date="2019-02" db="EMBL/GenBank/DDBJ databases">
        <title>Deep-cultivation of Planctomycetes and their phenomic and genomic characterization uncovers novel biology.</title>
        <authorList>
            <person name="Wiegand S."/>
            <person name="Jogler M."/>
            <person name="Boedeker C."/>
            <person name="Pinto D."/>
            <person name="Vollmers J."/>
            <person name="Rivas-Marin E."/>
            <person name="Kohn T."/>
            <person name="Peeters S.H."/>
            <person name="Heuer A."/>
            <person name="Rast P."/>
            <person name="Oberbeckmann S."/>
            <person name="Bunk B."/>
            <person name="Jeske O."/>
            <person name="Meyerdierks A."/>
            <person name="Storesund J.E."/>
            <person name="Kallscheuer N."/>
            <person name="Luecker S."/>
            <person name="Lage O.M."/>
            <person name="Pohl T."/>
            <person name="Merkel B.J."/>
            <person name="Hornburger P."/>
            <person name="Mueller R.-W."/>
            <person name="Bruemmer F."/>
            <person name="Labrenz M."/>
            <person name="Spormann A.M."/>
            <person name="Op den Camp H."/>
            <person name="Overmann J."/>
            <person name="Amann R."/>
            <person name="Jetten M.S.M."/>
            <person name="Mascher T."/>
            <person name="Medema M.H."/>
            <person name="Devos D.P."/>
            <person name="Kaster A.-K."/>
            <person name="Ovreas L."/>
            <person name="Rohde M."/>
            <person name="Galperin M.Y."/>
            <person name="Jogler C."/>
        </authorList>
    </citation>
    <scope>NUCLEOTIDE SEQUENCE [LARGE SCALE GENOMIC DNA]</scope>
    <source>
        <strain evidence="4 5">CA12</strain>
    </source>
</reference>
<gene>
    <name evidence="4" type="primary">inlA_1</name>
    <name evidence="4" type="ORF">CA12_13040</name>
</gene>
<dbReference type="Gene3D" id="3.80.10.10">
    <property type="entry name" value="Ribonuclease Inhibitor"/>
    <property type="match status" value="3"/>
</dbReference>
<evidence type="ECO:0000313" key="4">
    <source>
        <dbReference type="EMBL" id="QDT15222.1"/>
    </source>
</evidence>
<organism evidence="4 5">
    <name type="scientific">Alienimonas californiensis</name>
    <dbReference type="NCBI Taxonomy" id="2527989"/>
    <lineage>
        <taxon>Bacteria</taxon>
        <taxon>Pseudomonadati</taxon>
        <taxon>Planctomycetota</taxon>
        <taxon>Planctomycetia</taxon>
        <taxon>Planctomycetales</taxon>
        <taxon>Planctomycetaceae</taxon>
        <taxon>Alienimonas</taxon>
    </lineage>
</organism>
<evidence type="ECO:0000256" key="1">
    <source>
        <dbReference type="ARBA" id="ARBA00022737"/>
    </source>
</evidence>
<dbReference type="InterPro" id="IPR032675">
    <property type="entry name" value="LRR_dom_sf"/>
</dbReference>
<dbReference type="InterPro" id="IPR055414">
    <property type="entry name" value="LRR_R13L4/SHOC2-like"/>
</dbReference>
<dbReference type="SUPFAM" id="SSF52047">
    <property type="entry name" value="RNI-like"/>
    <property type="match status" value="1"/>
</dbReference>
<dbReference type="Proteomes" id="UP000318741">
    <property type="component" value="Chromosome"/>
</dbReference>
<feature type="region of interest" description="Disordered" evidence="2">
    <location>
        <begin position="18"/>
        <end position="52"/>
    </location>
</feature>
<proteinExistence type="predicted"/>
<evidence type="ECO:0000313" key="5">
    <source>
        <dbReference type="Proteomes" id="UP000318741"/>
    </source>
</evidence>
<evidence type="ECO:0000259" key="3">
    <source>
        <dbReference type="Pfam" id="PF23598"/>
    </source>
</evidence>
<dbReference type="PANTHER" id="PTHR12904">
    <property type="match status" value="1"/>
</dbReference>
<dbReference type="InterPro" id="IPR051341">
    <property type="entry name" value="Zyg-11_UBL_adapter"/>
</dbReference>
<dbReference type="PANTHER" id="PTHR12904:SF23">
    <property type="entry name" value="PROTEIN ZER-1 HOMOLOG"/>
    <property type="match status" value="1"/>
</dbReference>
<dbReference type="Pfam" id="PF23598">
    <property type="entry name" value="LRR_14"/>
    <property type="match status" value="1"/>
</dbReference>